<protein>
    <submittedName>
        <fullName evidence="2">Uncharacterized protein</fullName>
    </submittedName>
</protein>
<gene>
    <name evidence="2" type="ORF">JMJ56_28395</name>
</gene>
<dbReference type="EMBL" id="JAETWB010000040">
    <property type="protein sequence ID" value="MBL6081909.1"/>
    <property type="molecule type" value="Genomic_DNA"/>
</dbReference>
<sequence length="139" mass="14100">MTPTPTQAAILAAALQHPQHLVAPPARLAPAPRDAIRNSLLAKGLIEPAALELSDETTAWMVNGVPVHYRLAETGLRAAGETADAGASAEAPTTAPRALEAHQTAPLAQEPPTVAAEALPGATAPRHGLRAAAEAVLAV</sequence>
<comment type="caution">
    <text evidence="2">The sequence shown here is derived from an EMBL/GenBank/DDBJ whole genome shotgun (WGS) entry which is preliminary data.</text>
</comment>
<reference evidence="2 3" key="1">
    <citation type="submission" date="2021-01" db="EMBL/GenBank/DDBJ databases">
        <title>Belnapia mucosa sp. nov. and Belnapia arida sp. nov., isolated from the Tabernas Desert (Almeria, Spain).</title>
        <authorList>
            <person name="Molina-Menor E."/>
            <person name="Vidal-Verdu A."/>
            <person name="Calonge A."/>
            <person name="Satari L."/>
            <person name="Pereto J."/>
            <person name="Porcar M."/>
        </authorList>
    </citation>
    <scope>NUCLEOTIDE SEQUENCE [LARGE SCALE GENOMIC DNA]</scope>
    <source>
        <strain evidence="2 3">T18</strain>
    </source>
</reference>
<evidence type="ECO:0000313" key="3">
    <source>
        <dbReference type="Proteomes" id="UP000660885"/>
    </source>
</evidence>
<evidence type="ECO:0000313" key="2">
    <source>
        <dbReference type="EMBL" id="MBL6081909.1"/>
    </source>
</evidence>
<dbReference type="Proteomes" id="UP000660885">
    <property type="component" value="Unassembled WGS sequence"/>
</dbReference>
<name>A0ABS1UDA1_9PROT</name>
<proteinExistence type="predicted"/>
<feature type="region of interest" description="Disordered" evidence="1">
    <location>
        <begin position="78"/>
        <end position="106"/>
    </location>
</feature>
<feature type="compositionally biased region" description="Low complexity" evidence="1">
    <location>
        <begin position="78"/>
        <end position="96"/>
    </location>
</feature>
<evidence type="ECO:0000256" key="1">
    <source>
        <dbReference type="SAM" id="MobiDB-lite"/>
    </source>
</evidence>
<dbReference type="RefSeq" id="WP_202835121.1">
    <property type="nucleotide sequence ID" value="NZ_JAETWB010000040.1"/>
</dbReference>
<accession>A0ABS1UDA1</accession>
<keyword evidence="3" id="KW-1185">Reference proteome</keyword>
<organism evidence="2 3">
    <name type="scientific">Belnapia arida</name>
    <dbReference type="NCBI Taxonomy" id="2804533"/>
    <lineage>
        <taxon>Bacteria</taxon>
        <taxon>Pseudomonadati</taxon>
        <taxon>Pseudomonadota</taxon>
        <taxon>Alphaproteobacteria</taxon>
        <taxon>Acetobacterales</taxon>
        <taxon>Roseomonadaceae</taxon>
        <taxon>Belnapia</taxon>
    </lineage>
</organism>